<dbReference type="Proteomes" id="UP001162164">
    <property type="component" value="Unassembled WGS sequence"/>
</dbReference>
<protein>
    <recommendedName>
        <fullName evidence="3">Reverse transcriptase domain-containing protein</fullName>
    </recommendedName>
</protein>
<dbReference type="PANTHER" id="PTHR35450:SF2">
    <property type="entry name" value="REVERSE TRANSCRIPTASE DOMAIN-CONTAINING PROTEIN"/>
    <property type="match status" value="1"/>
</dbReference>
<reference evidence="1" key="1">
    <citation type="journal article" date="2023" name="Insect Mol. Biol.">
        <title>Genome sequencing provides insights into the evolution of gene families encoding plant cell wall-degrading enzymes in longhorned beetles.</title>
        <authorList>
            <person name="Shin N.R."/>
            <person name="Okamura Y."/>
            <person name="Kirsch R."/>
            <person name="Pauchet Y."/>
        </authorList>
    </citation>
    <scope>NUCLEOTIDE SEQUENCE</scope>
    <source>
        <strain evidence="1">MMC_N1</strain>
    </source>
</reference>
<gene>
    <name evidence="1" type="ORF">NQ317_016121</name>
</gene>
<evidence type="ECO:0000313" key="1">
    <source>
        <dbReference type="EMBL" id="KAJ8941212.1"/>
    </source>
</evidence>
<proteinExistence type="predicted"/>
<dbReference type="PANTHER" id="PTHR35450">
    <property type="entry name" value="REVERSE TRANSCRIPTASE DOMAIN-CONTAINING PROTEIN"/>
    <property type="match status" value="1"/>
</dbReference>
<name>A0ABQ9IPN3_9CUCU</name>
<keyword evidence="2" id="KW-1185">Reference proteome</keyword>
<evidence type="ECO:0008006" key="3">
    <source>
        <dbReference type="Google" id="ProtNLM"/>
    </source>
</evidence>
<accession>A0ABQ9IPN3</accession>
<dbReference type="EMBL" id="JAPWTJ010004910">
    <property type="protein sequence ID" value="KAJ8941212.1"/>
    <property type="molecule type" value="Genomic_DNA"/>
</dbReference>
<sequence length="173" mass="19809">MDDLKLYASAERDLQQSLRVVQEYSRAVGMEFGLDKCALVHLKRGRMDDYGEDAQLVDGSILHHLDAGETYTYLGVEQRSTHEVGVPPEEPHGSCTRKGWLLLLFAMAPRERLKFILVTHLLYSPEKTQKTRNITNSRAGEANLTLRHTGDFLLFQGNHLVEKFFKDDIEHRV</sequence>
<organism evidence="1 2">
    <name type="scientific">Molorchus minor</name>
    <dbReference type="NCBI Taxonomy" id="1323400"/>
    <lineage>
        <taxon>Eukaryota</taxon>
        <taxon>Metazoa</taxon>
        <taxon>Ecdysozoa</taxon>
        <taxon>Arthropoda</taxon>
        <taxon>Hexapoda</taxon>
        <taxon>Insecta</taxon>
        <taxon>Pterygota</taxon>
        <taxon>Neoptera</taxon>
        <taxon>Endopterygota</taxon>
        <taxon>Coleoptera</taxon>
        <taxon>Polyphaga</taxon>
        <taxon>Cucujiformia</taxon>
        <taxon>Chrysomeloidea</taxon>
        <taxon>Cerambycidae</taxon>
        <taxon>Lamiinae</taxon>
        <taxon>Monochamini</taxon>
        <taxon>Molorchus</taxon>
    </lineage>
</organism>
<evidence type="ECO:0000313" key="2">
    <source>
        <dbReference type="Proteomes" id="UP001162164"/>
    </source>
</evidence>
<comment type="caution">
    <text evidence="1">The sequence shown here is derived from an EMBL/GenBank/DDBJ whole genome shotgun (WGS) entry which is preliminary data.</text>
</comment>